<dbReference type="EC" id="3.4.21.89" evidence="1"/>
<proteinExistence type="predicted"/>
<sequence>MPLCGVHLGFSRWLHFGLILSTKAKGDNTVRRVIGLPGDKIEIKNGRVYRNDELLEEPYITGSTEGSVGPLFLGEEEIFVLGDNREESIDSRDPRVGPLNMRDLRGYCSFTVWPLSEIGKID</sequence>
<organism evidence="1 2">
    <name type="scientific">Anoxybacterium hadale</name>
    <dbReference type="NCBI Taxonomy" id="3408580"/>
    <lineage>
        <taxon>Bacteria</taxon>
        <taxon>Bacillati</taxon>
        <taxon>Bacillota</taxon>
        <taxon>Clostridia</taxon>
        <taxon>Peptostreptococcales</taxon>
        <taxon>Anaerovoracaceae</taxon>
        <taxon>Anoxybacterium</taxon>
    </lineage>
</organism>
<evidence type="ECO:0000313" key="1">
    <source>
        <dbReference type="EMBL" id="QOX63829.1"/>
    </source>
</evidence>
<dbReference type="Proteomes" id="UP000594014">
    <property type="component" value="Chromosome"/>
</dbReference>
<name>A0ACD1ABS4_9FIRM</name>
<protein>
    <submittedName>
        <fullName evidence="1">Signal peptidase I</fullName>
        <ecNumber evidence="1">3.4.21.89</ecNumber>
    </submittedName>
</protein>
<gene>
    <name evidence="1" type="primary">lepB</name>
    <name evidence="1" type="ORF">FRZ06_11030</name>
</gene>
<keyword evidence="2" id="KW-1185">Reference proteome</keyword>
<keyword evidence="1" id="KW-0378">Hydrolase</keyword>
<dbReference type="EMBL" id="CP042469">
    <property type="protein sequence ID" value="QOX63829.1"/>
    <property type="molecule type" value="Genomic_DNA"/>
</dbReference>
<reference evidence="1" key="1">
    <citation type="submission" date="2019-08" db="EMBL/GenBank/DDBJ databases">
        <title>Genome sequence of Clostridiales bacterium MT110.</title>
        <authorList>
            <person name="Cao J."/>
        </authorList>
    </citation>
    <scope>NUCLEOTIDE SEQUENCE</scope>
    <source>
        <strain evidence="1">MT110</strain>
    </source>
</reference>
<accession>A0ACD1ABS4</accession>
<evidence type="ECO:0000313" key="2">
    <source>
        <dbReference type="Proteomes" id="UP000594014"/>
    </source>
</evidence>